<accession>A0ABV8V3X1</accession>
<dbReference type="RefSeq" id="WP_290263689.1">
    <property type="nucleotide sequence ID" value="NZ_JAUFQG010000006.1"/>
</dbReference>
<dbReference type="PANTHER" id="PTHR11203">
    <property type="entry name" value="CLEAVAGE AND POLYADENYLATION SPECIFICITY FACTOR FAMILY MEMBER"/>
    <property type="match status" value="1"/>
</dbReference>
<keyword evidence="1" id="KW-0378">Hydrolase</keyword>
<evidence type="ECO:0000259" key="3">
    <source>
        <dbReference type="SMART" id="SM01027"/>
    </source>
</evidence>
<dbReference type="SUPFAM" id="SSF56281">
    <property type="entry name" value="Metallo-hydrolase/oxidoreductase"/>
    <property type="match status" value="1"/>
</dbReference>
<feature type="domain" description="Metallo-beta-lactamase" evidence="2">
    <location>
        <begin position="13"/>
        <end position="236"/>
    </location>
</feature>
<dbReference type="Gene3D" id="3.40.50.10890">
    <property type="match status" value="1"/>
</dbReference>
<evidence type="ECO:0000313" key="5">
    <source>
        <dbReference type="Proteomes" id="UP001595840"/>
    </source>
</evidence>
<name>A0ABV8V3X1_9GAMM</name>
<dbReference type="InterPro" id="IPR050698">
    <property type="entry name" value="MBL"/>
</dbReference>
<dbReference type="Pfam" id="PF07521">
    <property type="entry name" value="RMMBL"/>
    <property type="match status" value="1"/>
</dbReference>
<dbReference type="InterPro" id="IPR036866">
    <property type="entry name" value="RibonucZ/Hydroxyglut_hydro"/>
</dbReference>
<evidence type="ECO:0000259" key="2">
    <source>
        <dbReference type="SMART" id="SM00849"/>
    </source>
</evidence>
<proteinExistence type="predicted"/>
<protein>
    <submittedName>
        <fullName evidence="4">MBL fold metallo-hydrolase RNA specificity domain-containing protein</fullName>
    </submittedName>
</protein>
<evidence type="ECO:0000313" key="4">
    <source>
        <dbReference type="EMBL" id="MFC4361749.1"/>
    </source>
</evidence>
<dbReference type="SMART" id="SM01027">
    <property type="entry name" value="Beta-Casp"/>
    <property type="match status" value="1"/>
</dbReference>
<feature type="domain" description="Beta-Casp" evidence="3">
    <location>
        <begin position="267"/>
        <end position="405"/>
    </location>
</feature>
<comment type="caution">
    <text evidence="4">The sequence shown here is derived from an EMBL/GenBank/DDBJ whole genome shotgun (WGS) entry which is preliminary data.</text>
</comment>
<organism evidence="4 5">
    <name type="scientific">Simiduia curdlanivorans</name>
    <dbReference type="NCBI Taxonomy" id="1492769"/>
    <lineage>
        <taxon>Bacteria</taxon>
        <taxon>Pseudomonadati</taxon>
        <taxon>Pseudomonadota</taxon>
        <taxon>Gammaproteobacteria</taxon>
        <taxon>Cellvibrionales</taxon>
        <taxon>Cellvibrionaceae</taxon>
        <taxon>Simiduia</taxon>
    </lineage>
</organism>
<sequence length="487" mass="53624">MKPIHHGAKTGVTGSCHELFVSPHESLLVDCGMFQGAEASERDLDPADPPEIDGGALSLGFDLHAVKVLIVTHCHIDHVGRIPAIIAAGFRGPIYCTEATAILLPEVIEDALKIGVTRNRKIIEQFLLQLKSQLVPIAYNRWCYLEYFSAPVRLRFQRAGHILGSAYVELDVPRPTLEPWVAIAPDLGASEGRARIVFSGDLGAPHTPLLPEPIPPKFVDVMVIESTYGDKLHEGRDQRQRNLKDILQRSLRNGGTTLIPAFSIGRTQELLYEIEDIMHSMAQAAPRSASLWERLPIIIDSPMAAKFTRHYDRLKGLWDKEAQGRLAVGRDPLDFANRVIIDSHDQHMSLVNRLVQTGEAAIVIAASGMCSGGRIMNYLKALLPDERTDIVFVGYQARGTPGRAIQQYGQGGYVYLDNEKMTIGAQVHTLSGYSAHADQRNLLDFIAGCEQGPNYVRVVHGDIAVQREFVALVKERIGCEVEAAAGK</sequence>
<dbReference type="Pfam" id="PF10996">
    <property type="entry name" value="Beta-Casp"/>
    <property type="match status" value="1"/>
</dbReference>
<reference evidence="5" key="1">
    <citation type="journal article" date="2019" name="Int. J. Syst. Evol. Microbiol.">
        <title>The Global Catalogue of Microorganisms (GCM) 10K type strain sequencing project: providing services to taxonomists for standard genome sequencing and annotation.</title>
        <authorList>
            <consortium name="The Broad Institute Genomics Platform"/>
            <consortium name="The Broad Institute Genome Sequencing Center for Infectious Disease"/>
            <person name="Wu L."/>
            <person name="Ma J."/>
        </authorList>
    </citation>
    <scope>NUCLEOTIDE SEQUENCE [LARGE SCALE GENOMIC DNA]</scope>
    <source>
        <strain evidence="5">CECT 8570</strain>
    </source>
</reference>
<keyword evidence="5" id="KW-1185">Reference proteome</keyword>
<dbReference type="Gene3D" id="3.60.15.10">
    <property type="entry name" value="Ribonuclease Z/Hydroxyacylglutathione hydrolase-like"/>
    <property type="match status" value="1"/>
</dbReference>
<gene>
    <name evidence="4" type="ORF">ACFOX3_05500</name>
</gene>
<dbReference type="Proteomes" id="UP001595840">
    <property type="component" value="Unassembled WGS sequence"/>
</dbReference>
<dbReference type="PANTHER" id="PTHR11203:SF37">
    <property type="entry name" value="INTEGRATOR COMPLEX SUBUNIT 11"/>
    <property type="match status" value="1"/>
</dbReference>
<dbReference type="InterPro" id="IPR011108">
    <property type="entry name" value="RMMBL"/>
</dbReference>
<evidence type="ECO:0000256" key="1">
    <source>
        <dbReference type="ARBA" id="ARBA00022801"/>
    </source>
</evidence>
<dbReference type="InterPro" id="IPR022712">
    <property type="entry name" value="Beta_Casp"/>
</dbReference>
<dbReference type="CDD" id="cd16295">
    <property type="entry name" value="TTHA0252-CPSF-like_MBL-fold"/>
    <property type="match status" value="1"/>
</dbReference>
<dbReference type="InterPro" id="IPR001279">
    <property type="entry name" value="Metallo-B-lactamas"/>
</dbReference>
<dbReference type="Pfam" id="PF00753">
    <property type="entry name" value="Lactamase_B"/>
    <property type="match status" value="1"/>
</dbReference>
<dbReference type="EMBL" id="JBHSCX010000004">
    <property type="protein sequence ID" value="MFC4361749.1"/>
    <property type="molecule type" value="Genomic_DNA"/>
</dbReference>
<dbReference type="SMART" id="SM00849">
    <property type="entry name" value="Lactamase_B"/>
    <property type="match status" value="1"/>
</dbReference>